<dbReference type="UniPathway" id="UPA00138"/>
<sequence length="251" mass="27330">MSQQKSLIIANWKMKLGLNQALDLAKSLKAVEALGKEIVICPSFASLFPVSQVLKNTELKLGAQDIFWEASGAYTGEVSASELRDVGCQFVIIGHSERRKYLSETDEIVHKKVKAALAADLVPIICVGETFDQRQAGAADYVLIQQVTKALEGIDLRPDQPVVVAYEPVWVIGTGQAIDPPQAGHVHQVIRQTLIDLFPLELVKNSFRIIYGGSVDRSNVSDFTNLENTSGVLVGNASLEAAEFIDLIKNA</sequence>
<keyword evidence="6 7" id="KW-0413">Isomerase</keyword>
<feature type="active site" description="Proton acceptor" evidence="7">
    <location>
        <position position="167"/>
    </location>
</feature>
<dbReference type="HAMAP" id="MF_00147_B">
    <property type="entry name" value="TIM_B"/>
    <property type="match status" value="1"/>
</dbReference>
<evidence type="ECO:0000256" key="3">
    <source>
        <dbReference type="ARBA" id="ARBA00022432"/>
    </source>
</evidence>
<dbReference type="EC" id="5.3.1.1" evidence="7 8"/>
<evidence type="ECO:0000256" key="4">
    <source>
        <dbReference type="ARBA" id="ARBA00022490"/>
    </source>
</evidence>
<name>A0A1G1Y4P4_9BACT</name>
<evidence type="ECO:0000256" key="6">
    <source>
        <dbReference type="ARBA" id="ARBA00023235"/>
    </source>
</evidence>
<evidence type="ECO:0000256" key="7">
    <source>
        <dbReference type="HAMAP-Rule" id="MF_00147"/>
    </source>
</evidence>
<dbReference type="Gene3D" id="3.20.20.70">
    <property type="entry name" value="Aldolase class I"/>
    <property type="match status" value="1"/>
</dbReference>
<dbReference type="STRING" id="1797535.A2744_01060"/>
<evidence type="ECO:0000256" key="1">
    <source>
        <dbReference type="ARBA" id="ARBA00004680"/>
    </source>
</evidence>
<keyword evidence="3 7" id="KW-0312">Gluconeogenesis</keyword>
<dbReference type="AlphaFoldDB" id="A0A1G1Y4P4"/>
<dbReference type="InterPro" id="IPR022896">
    <property type="entry name" value="TrioseP_Isoase_bac/euk"/>
</dbReference>
<dbReference type="GO" id="GO:0006094">
    <property type="term" value="P:gluconeogenesis"/>
    <property type="evidence" value="ECO:0007669"/>
    <property type="project" value="UniProtKB-UniRule"/>
</dbReference>
<dbReference type="FunFam" id="3.20.20.70:FF:000016">
    <property type="entry name" value="Triosephosphate isomerase"/>
    <property type="match status" value="1"/>
</dbReference>
<protein>
    <recommendedName>
        <fullName evidence="7 8">Triosephosphate isomerase</fullName>
        <shortName evidence="7">TIM</shortName>
        <shortName evidence="7">TPI</shortName>
        <ecNumber evidence="7 8">5.3.1.1</ecNumber>
    </recommendedName>
    <alternativeName>
        <fullName evidence="7">Triose-phosphate isomerase</fullName>
    </alternativeName>
</protein>
<feature type="binding site" evidence="7">
    <location>
        <position position="214"/>
    </location>
    <ligand>
        <name>substrate</name>
    </ligand>
</feature>
<gene>
    <name evidence="7" type="primary">tpiA</name>
    <name evidence="9" type="ORF">A2744_01060</name>
</gene>
<dbReference type="InterPro" id="IPR013785">
    <property type="entry name" value="Aldolase_TIM"/>
</dbReference>
<comment type="pathway">
    <text evidence="7 8">Carbohydrate biosynthesis; gluconeogenesis.</text>
</comment>
<evidence type="ECO:0000256" key="8">
    <source>
        <dbReference type="RuleBase" id="RU363013"/>
    </source>
</evidence>
<dbReference type="PANTHER" id="PTHR21139:SF42">
    <property type="entry name" value="TRIOSEPHOSPHATE ISOMERASE"/>
    <property type="match status" value="1"/>
</dbReference>
<feature type="binding site" evidence="7">
    <location>
        <begin position="11"/>
        <end position="13"/>
    </location>
    <ligand>
        <name>substrate</name>
    </ligand>
</feature>
<comment type="caution">
    <text evidence="7">Lacks conserved residue(s) required for the propagation of feature annotation.</text>
</comment>
<comment type="pathway">
    <text evidence="1 7 8">Carbohydrate degradation; glycolysis; D-glyceraldehyde 3-phosphate from glycerone phosphate: step 1/1.</text>
</comment>
<dbReference type="Pfam" id="PF00121">
    <property type="entry name" value="TIM"/>
    <property type="match status" value="1"/>
</dbReference>
<dbReference type="PANTHER" id="PTHR21139">
    <property type="entry name" value="TRIOSEPHOSPHATE ISOMERASE"/>
    <property type="match status" value="1"/>
</dbReference>
<dbReference type="InterPro" id="IPR035990">
    <property type="entry name" value="TIM_sf"/>
</dbReference>
<dbReference type="PROSITE" id="PS51440">
    <property type="entry name" value="TIM_2"/>
    <property type="match status" value="1"/>
</dbReference>
<keyword evidence="4 7" id="KW-0963">Cytoplasm</keyword>
<evidence type="ECO:0000313" key="9">
    <source>
        <dbReference type="EMBL" id="OGY46730.1"/>
    </source>
</evidence>
<dbReference type="EMBL" id="MHIE01000001">
    <property type="protein sequence ID" value="OGY46730.1"/>
    <property type="molecule type" value="Genomic_DNA"/>
</dbReference>
<evidence type="ECO:0000256" key="2">
    <source>
        <dbReference type="ARBA" id="ARBA00007422"/>
    </source>
</evidence>
<feature type="active site" description="Electrophile" evidence="7">
    <location>
        <position position="95"/>
    </location>
</feature>
<comment type="similarity">
    <text evidence="2 7 8">Belongs to the triosephosphate isomerase family.</text>
</comment>
<accession>A0A1G1Y4P4</accession>
<dbReference type="CDD" id="cd00311">
    <property type="entry name" value="TIM"/>
    <property type="match status" value="1"/>
</dbReference>
<dbReference type="Proteomes" id="UP000178240">
    <property type="component" value="Unassembled WGS sequence"/>
</dbReference>
<dbReference type="GO" id="GO:0005829">
    <property type="term" value="C:cytosol"/>
    <property type="evidence" value="ECO:0007669"/>
    <property type="project" value="TreeGrafter"/>
</dbReference>
<dbReference type="UniPathway" id="UPA00109">
    <property type="reaction ID" value="UER00189"/>
</dbReference>
<dbReference type="SUPFAM" id="SSF51351">
    <property type="entry name" value="Triosephosphate isomerase (TIM)"/>
    <property type="match status" value="1"/>
</dbReference>
<reference evidence="9 10" key="1">
    <citation type="journal article" date="2016" name="Nat. Commun.">
        <title>Thousands of microbial genomes shed light on interconnected biogeochemical processes in an aquifer system.</title>
        <authorList>
            <person name="Anantharaman K."/>
            <person name="Brown C.T."/>
            <person name="Hug L.A."/>
            <person name="Sharon I."/>
            <person name="Castelle C.J."/>
            <person name="Probst A.J."/>
            <person name="Thomas B.C."/>
            <person name="Singh A."/>
            <person name="Wilkins M.J."/>
            <person name="Karaoz U."/>
            <person name="Brodie E.L."/>
            <person name="Williams K.H."/>
            <person name="Hubbard S.S."/>
            <person name="Banfield J.F."/>
        </authorList>
    </citation>
    <scope>NUCLEOTIDE SEQUENCE [LARGE SCALE GENOMIC DNA]</scope>
</reference>
<dbReference type="GO" id="GO:0046166">
    <property type="term" value="P:glyceraldehyde-3-phosphate biosynthetic process"/>
    <property type="evidence" value="ECO:0007669"/>
    <property type="project" value="TreeGrafter"/>
</dbReference>
<comment type="subunit">
    <text evidence="7 8">Homodimer.</text>
</comment>
<keyword evidence="5 7" id="KW-0324">Glycolysis</keyword>
<dbReference type="GO" id="GO:0019563">
    <property type="term" value="P:glycerol catabolic process"/>
    <property type="evidence" value="ECO:0007669"/>
    <property type="project" value="TreeGrafter"/>
</dbReference>
<comment type="subcellular location">
    <subcellularLocation>
        <location evidence="7 8">Cytoplasm</location>
    </subcellularLocation>
</comment>
<comment type="function">
    <text evidence="7">Involved in the gluconeogenesis. Catalyzes stereospecifically the conversion of dihydroxyacetone phosphate (DHAP) to D-glyceraldehyde-3-phosphate (G3P).</text>
</comment>
<comment type="catalytic activity">
    <reaction evidence="7 8">
        <text>D-glyceraldehyde 3-phosphate = dihydroxyacetone phosphate</text>
        <dbReference type="Rhea" id="RHEA:18585"/>
        <dbReference type="ChEBI" id="CHEBI:57642"/>
        <dbReference type="ChEBI" id="CHEBI:59776"/>
        <dbReference type="EC" id="5.3.1.1"/>
    </reaction>
</comment>
<feature type="binding site" evidence="7">
    <location>
        <position position="173"/>
    </location>
    <ligand>
        <name>substrate</name>
    </ligand>
</feature>
<dbReference type="NCBIfam" id="TIGR00419">
    <property type="entry name" value="tim"/>
    <property type="match status" value="1"/>
</dbReference>
<organism evidence="9 10">
    <name type="scientific">Candidatus Buchananbacteria bacterium RIFCSPHIGHO2_01_FULL_44_11</name>
    <dbReference type="NCBI Taxonomy" id="1797535"/>
    <lineage>
        <taxon>Bacteria</taxon>
        <taxon>Candidatus Buchananiibacteriota</taxon>
    </lineage>
</organism>
<dbReference type="GO" id="GO:0004807">
    <property type="term" value="F:triose-phosphate isomerase activity"/>
    <property type="evidence" value="ECO:0007669"/>
    <property type="project" value="UniProtKB-UniRule"/>
</dbReference>
<comment type="caution">
    <text evidence="9">The sequence shown here is derived from an EMBL/GenBank/DDBJ whole genome shotgun (WGS) entry which is preliminary data.</text>
</comment>
<evidence type="ECO:0000256" key="5">
    <source>
        <dbReference type="ARBA" id="ARBA00023152"/>
    </source>
</evidence>
<evidence type="ECO:0000313" key="10">
    <source>
        <dbReference type="Proteomes" id="UP000178240"/>
    </source>
</evidence>
<proteinExistence type="inferred from homology"/>
<dbReference type="InterPro" id="IPR000652">
    <property type="entry name" value="Triosephosphate_isomerase"/>
</dbReference>
<dbReference type="GO" id="GO:0006096">
    <property type="term" value="P:glycolytic process"/>
    <property type="evidence" value="ECO:0007669"/>
    <property type="project" value="UniProtKB-UniRule"/>
</dbReference>